<evidence type="ECO:0000313" key="2">
    <source>
        <dbReference type="Proteomes" id="UP000054538"/>
    </source>
</evidence>
<organism evidence="1 2">
    <name type="scientific">Paxillus rubicundulus Ve08.2h10</name>
    <dbReference type="NCBI Taxonomy" id="930991"/>
    <lineage>
        <taxon>Eukaryota</taxon>
        <taxon>Fungi</taxon>
        <taxon>Dikarya</taxon>
        <taxon>Basidiomycota</taxon>
        <taxon>Agaricomycotina</taxon>
        <taxon>Agaricomycetes</taxon>
        <taxon>Agaricomycetidae</taxon>
        <taxon>Boletales</taxon>
        <taxon>Paxilineae</taxon>
        <taxon>Paxillaceae</taxon>
        <taxon>Paxillus</taxon>
    </lineage>
</organism>
<dbReference type="InParanoid" id="A0A0D0DB14"/>
<evidence type="ECO:0000313" key="1">
    <source>
        <dbReference type="EMBL" id="KIK77779.1"/>
    </source>
</evidence>
<gene>
    <name evidence="1" type="ORF">PAXRUDRAFT_834879</name>
</gene>
<reference evidence="1 2" key="1">
    <citation type="submission" date="2014-04" db="EMBL/GenBank/DDBJ databases">
        <authorList>
            <consortium name="DOE Joint Genome Institute"/>
            <person name="Kuo A."/>
            <person name="Kohler A."/>
            <person name="Jargeat P."/>
            <person name="Nagy L.G."/>
            <person name="Floudas D."/>
            <person name="Copeland A."/>
            <person name="Barry K.W."/>
            <person name="Cichocki N."/>
            <person name="Veneault-Fourrey C."/>
            <person name="LaButti K."/>
            <person name="Lindquist E.A."/>
            <person name="Lipzen A."/>
            <person name="Lundell T."/>
            <person name="Morin E."/>
            <person name="Murat C."/>
            <person name="Sun H."/>
            <person name="Tunlid A."/>
            <person name="Henrissat B."/>
            <person name="Grigoriev I.V."/>
            <person name="Hibbett D.S."/>
            <person name="Martin F."/>
            <person name="Nordberg H.P."/>
            <person name="Cantor M.N."/>
            <person name="Hua S.X."/>
        </authorList>
    </citation>
    <scope>NUCLEOTIDE SEQUENCE [LARGE SCALE GENOMIC DNA]</scope>
    <source>
        <strain evidence="1 2">Ve08.2h10</strain>
    </source>
</reference>
<reference evidence="2" key="2">
    <citation type="submission" date="2015-01" db="EMBL/GenBank/DDBJ databases">
        <title>Evolutionary Origins and Diversification of the Mycorrhizal Mutualists.</title>
        <authorList>
            <consortium name="DOE Joint Genome Institute"/>
            <consortium name="Mycorrhizal Genomics Consortium"/>
            <person name="Kohler A."/>
            <person name="Kuo A."/>
            <person name="Nagy L.G."/>
            <person name="Floudas D."/>
            <person name="Copeland A."/>
            <person name="Barry K.W."/>
            <person name="Cichocki N."/>
            <person name="Veneault-Fourrey C."/>
            <person name="LaButti K."/>
            <person name="Lindquist E.A."/>
            <person name="Lipzen A."/>
            <person name="Lundell T."/>
            <person name="Morin E."/>
            <person name="Murat C."/>
            <person name="Riley R."/>
            <person name="Ohm R."/>
            <person name="Sun H."/>
            <person name="Tunlid A."/>
            <person name="Henrissat B."/>
            <person name="Grigoriev I.V."/>
            <person name="Hibbett D.S."/>
            <person name="Martin F."/>
        </authorList>
    </citation>
    <scope>NUCLEOTIDE SEQUENCE [LARGE SCALE GENOMIC DNA]</scope>
    <source>
        <strain evidence="2">Ve08.2h10</strain>
    </source>
</reference>
<dbReference type="HOGENOM" id="CLU_2197763_0_0_1"/>
<dbReference type="AlphaFoldDB" id="A0A0D0DB14"/>
<keyword evidence="2" id="KW-1185">Reference proteome</keyword>
<dbReference type="EMBL" id="KN826837">
    <property type="protein sequence ID" value="KIK77779.1"/>
    <property type="molecule type" value="Genomic_DNA"/>
</dbReference>
<sequence>MFAFTYQKLLQTIKIKLVVVEAPIARPQNIPATIQQETIPVGSGSNAIVTTYPVPKKIRVIDPYDLSATESESEPSTPQLFLKLLESVLKVQDTKDLSSIKPPSDLCL</sequence>
<proteinExistence type="predicted"/>
<dbReference type="Proteomes" id="UP000054538">
    <property type="component" value="Unassembled WGS sequence"/>
</dbReference>
<accession>A0A0D0DB14</accession>
<name>A0A0D0DB14_9AGAM</name>
<protein>
    <submittedName>
        <fullName evidence="1">Uncharacterized protein</fullName>
    </submittedName>
</protein>